<keyword evidence="2" id="KW-1185">Reference proteome</keyword>
<dbReference type="EMBL" id="BIFS01000002">
    <property type="protein sequence ID" value="GCE23155.1"/>
    <property type="molecule type" value="Genomic_DNA"/>
</dbReference>
<protein>
    <submittedName>
        <fullName evidence="1">Uncharacterized protein</fullName>
    </submittedName>
</protein>
<name>A0A402AVR9_9CHLR</name>
<evidence type="ECO:0000313" key="2">
    <source>
        <dbReference type="Proteomes" id="UP000287188"/>
    </source>
</evidence>
<dbReference type="AlphaFoldDB" id="A0A402AVR9"/>
<proteinExistence type="predicted"/>
<comment type="caution">
    <text evidence="1">The sequence shown here is derived from an EMBL/GenBank/DDBJ whole genome shotgun (WGS) entry which is preliminary data.</text>
</comment>
<organism evidence="1 2">
    <name type="scientific">Dictyobacter kobayashii</name>
    <dbReference type="NCBI Taxonomy" id="2014872"/>
    <lineage>
        <taxon>Bacteria</taxon>
        <taxon>Bacillati</taxon>
        <taxon>Chloroflexota</taxon>
        <taxon>Ktedonobacteria</taxon>
        <taxon>Ktedonobacterales</taxon>
        <taxon>Dictyobacteraceae</taxon>
        <taxon>Dictyobacter</taxon>
    </lineage>
</organism>
<reference evidence="2" key="1">
    <citation type="submission" date="2018-12" db="EMBL/GenBank/DDBJ databases">
        <title>Tengunoibacter tsumagoiensis gen. nov., sp. nov., Dictyobacter kobayashii sp. nov., D. alpinus sp. nov., and D. joshuensis sp. nov. and description of Dictyobacteraceae fam. nov. within the order Ktedonobacterales isolated from Tengu-no-mugimeshi.</title>
        <authorList>
            <person name="Wang C.M."/>
            <person name="Zheng Y."/>
            <person name="Sakai Y."/>
            <person name="Toyoda A."/>
            <person name="Minakuchi Y."/>
            <person name="Abe K."/>
            <person name="Yokota A."/>
            <person name="Yabe S."/>
        </authorList>
    </citation>
    <scope>NUCLEOTIDE SEQUENCE [LARGE SCALE GENOMIC DNA]</scope>
    <source>
        <strain evidence="2">Uno11</strain>
    </source>
</reference>
<dbReference type="Proteomes" id="UP000287188">
    <property type="component" value="Unassembled WGS sequence"/>
</dbReference>
<accession>A0A402AVR9</accession>
<sequence>MLLFFRQLLFGPQKETLFAMTQNHTLFFRAQLETVFRIHAHRFLCPAFAHFEHTSMFQITQNSIVDMPFAPRKFIDAEKPWRSQRNGFIFSASLSSELFFQNHLKAGLDKT</sequence>
<gene>
    <name evidence="1" type="ORF">KDK_69550</name>
</gene>
<evidence type="ECO:0000313" key="1">
    <source>
        <dbReference type="EMBL" id="GCE23155.1"/>
    </source>
</evidence>